<sequence>MADIKSSEQDLKKRGYVTKDQIREYAGAKVSILLTMLHGTSPCERTIAAYNLSALDNQVVDELLKQLAKEKCLYTKIAICETLERGDQSTAARMILYLGTIGQNQYIKLPDKVSAKKSYPLPRDIVARSLGKMDSSIFKTLLNVLETQDIIKIREVLDAIGFMAFYHKELSSEVNQNIIYSTMQRYHQDDIIVWKCILCLSAFPSDETKNILEEYAKQKNGLTSDPIFVKEAKRSLQLVQLALH</sequence>
<evidence type="ECO:0000313" key="1">
    <source>
        <dbReference type="EMBL" id="SHM98653.1"/>
    </source>
</evidence>
<keyword evidence="2" id="KW-1185">Reference proteome</keyword>
<reference evidence="1 2" key="1">
    <citation type="submission" date="2016-11" db="EMBL/GenBank/DDBJ databases">
        <authorList>
            <person name="Jaros S."/>
            <person name="Januszkiewicz K."/>
            <person name="Wedrychowicz H."/>
        </authorList>
    </citation>
    <scope>NUCLEOTIDE SEQUENCE [LARGE SCALE GENOMIC DNA]</scope>
    <source>
        <strain evidence="1 2">DSM 15930</strain>
    </source>
</reference>
<dbReference type="SUPFAM" id="SSF48371">
    <property type="entry name" value="ARM repeat"/>
    <property type="match status" value="1"/>
</dbReference>
<dbReference type="STRING" id="1120996.SAMN02746066_04223"/>
<gene>
    <name evidence="1" type="ORF">SAMN02746066_04223</name>
</gene>
<dbReference type="RefSeq" id="WP_139241830.1">
    <property type="nucleotide sequence ID" value="NZ_FRCP01000025.1"/>
</dbReference>
<evidence type="ECO:0008006" key="3">
    <source>
        <dbReference type="Google" id="ProtNLM"/>
    </source>
</evidence>
<accession>A0A1M7N4X5</accession>
<dbReference type="EMBL" id="FRCP01000025">
    <property type="protein sequence ID" value="SHM98653.1"/>
    <property type="molecule type" value="Genomic_DNA"/>
</dbReference>
<dbReference type="AlphaFoldDB" id="A0A1M7N4X5"/>
<name>A0A1M7N4X5_9FIRM</name>
<dbReference type="Proteomes" id="UP000184038">
    <property type="component" value="Unassembled WGS sequence"/>
</dbReference>
<protein>
    <recommendedName>
        <fullName evidence="3">HEAT repeat-containing protein</fullName>
    </recommendedName>
</protein>
<evidence type="ECO:0000313" key="2">
    <source>
        <dbReference type="Proteomes" id="UP000184038"/>
    </source>
</evidence>
<dbReference type="InterPro" id="IPR016024">
    <property type="entry name" value="ARM-type_fold"/>
</dbReference>
<organism evidence="1 2">
    <name type="scientific">Anaerosporobacter mobilis DSM 15930</name>
    <dbReference type="NCBI Taxonomy" id="1120996"/>
    <lineage>
        <taxon>Bacteria</taxon>
        <taxon>Bacillati</taxon>
        <taxon>Bacillota</taxon>
        <taxon>Clostridia</taxon>
        <taxon>Lachnospirales</taxon>
        <taxon>Lachnospiraceae</taxon>
        <taxon>Anaerosporobacter</taxon>
    </lineage>
</organism>
<dbReference type="OrthoDB" id="4927470at2"/>
<proteinExistence type="predicted"/>